<evidence type="ECO:0000256" key="11">
    <source>
        <dbReference type="ARBA" id="ARBA00023235"/>
    </source>
</evidence>
<dbReference type="HAMAP" id="MF_01966">
    <property type="entry name" value="NADHX_epimerase"/>
    <property type="match status" value="1"/>
</dbReference>
<feature type="binding site" evidence="18">
    <location>
        <position position="170"/>
    </location>
    <ligand>
        <name>K(+)</name>
        <dbReference type="ChEBI" id="CHEBI:29103"/>
    </ligand>
</feature>
<feature type="binding site" evidence="18">
    <location>
        <position position="134"/>
    </location>
    <ligand>
        <name>K(+)</name>
        <dbReference type="ChEBI" id="CHEBI:29103"/>
    </ligand>
</feature>
<dbReference type="Gene3D" id="3.40.50.10260">
    <property type="entry name" value="YjeF N-terminal domain"/>
    <property type="match status" value="1"/>
</dbReference>
<evidence type="ECO:0000313" key="22">
    <source>
        <dbReference type="EMBL" id="QZN96824.1"/>
    </source>
</evidence>
<comment type="subunit">
    <text evidence="17">Homotetramer.</text>
</comment>
<proteinExistence type="inferred from homology"/>
<comment type="similarity">
    <text evidence="3 19">In the N-terminal section; belongs to the NnrE/AIBP family.</text>
</comment>
<comment type="similarity">
    <text evidence="17">Belongs to the NnrD/CARKD family.</text>
</comment>
<dbReference type="GO" id="GO:0052855">
    <property type="term" value="F:ADP-dependent NAD(P)H-hydrate dehydratase activity"/>
    <property type="evidence" value="ECO:0007669"/>
    <property type="project" value="UniProtKB-EC"/>
</dbReference>
<evidence type="ECO:0000256" key="1">
    <source>
        <dbReference type="ARBA" id="ARBA00000013"/>
    </source>
</evidence>
<feature type="binding site" evidence="17">
    <location>
        <position position="441"/>
    </location>
    <ligand>
        <name>(6S)-NADPHX</name>
        <dbReference type="ChEBI" id="CHEBI:64076"/>
    </ligand>
</feature>
<dbReference type="InterPro" id="IPR004443">
    <property type="entry name" value="YjeF_N_dom"/>
</dbReference>
<keyword evidence="9 18" id="KW-0630">Potassium</keyword>
<dbReference type="NCBIfam" id="TIGR00196">
    <property type="entry name" value="yjeF_cterm"/>
    <property type="match status" value="1"/>
</dbReference>
<dbReference type="PROSITE" id="PS01050">
    <property type="entry name" value="YJEF_C_2"/>
    <property type="match status" value="1"/>
</dbReference>
<dbReference type="InterPro" id="IPR000631">
    <property type="entry name" value="CARKD"/>
</dbReference>
<sequence>MPYTVPAHQRRLPDRVYPPDWLRREEPDAAQQTGITLYALMQRAGEAAYQHARRCYPNARRWLVLCGQGNNGGDGYVVATLARAAGIDTTVVACRSARPLPEEAQCAYATWQKAGDVALTPDDPWPDGIDLIIDGLLGTGLSSAPRAPYEALIARANAHAAPVLALDIPSGLNAQTGACAGEAIVAACTVTFIALKPGLLTGRARACVGALHYADLGLSTWLQQHPAPMRRLSREHLPGWLTPRSPLEHKGEHGRLLLVGGNAGMGGAIAMAGEAALRSGAGLVRVLTHTQYAAALLMARPELMVHALSDTTLREGLDWADVVVIGPGLGQDSWAKSALRAVENCNKPMLWDADALNLLAMSPFKRQNRILTPHPGEAARLLNCRVAEIESDRLLAARKLVQRYGGTVVLKGAGTVIADESDALALADVGNPGMASGGMGDVLSGIIGALLGQKLSRYAAACAGCVVHGAAADALAEQHGTRGMLATDLMPVLSRYVNPEWIPLEKTE</sequence>
<dbReference type="PANTHER" id="PTHR12592:SF0">
    <property type="entry name" value="ATP-DEPENDENT (S)-NAD(P)H-HYDRATE DEHYDRATASE"/>
    <property type="match status" value="1"/>
</dbReference>
<dbReference type="PROSITE" id="PS01049">
    <property type="entry name" value="YJEF_C_1"/>
    <property type="match status" value="1"/>
</dbReference>
<dbReference type="GO" id="GO:0052856">
    <property type="term" value="F:NAD(P)HX epimerase activity"/>
    <property type="evidence" value="ECO:0007669"/>
    <property type="project" value="UniProtKB-EC"/>
</dbReference>
<feature type="binding site" evidence="17">
    <location>
        <position position="374"/>
    </location>
    <ligand>
        <name>(6S)-NADPHX</name>
        <dbReference type="ChEBI" id="CHEBI:64076"/>
    </ligand>
</feature>
<dbReference type="EMBL" id="CP081864">
    <property type="protein sequence ID" value="QZN96824.1"/>
    <property type="molecule type" value="Genomic_DNA"/>
</dbReference>
<evidence type="ECO:0000256" key="12">
    <source>
        <dbReference type="ARBA" id="ARBA00023239"/>
    </source>
</evidence>
<feature type="binding site" evidence="18">
    <location>
        <position position="167"/>
    </location>
    <ligand>
        <name>(6S)-NADPHX</name>
        <dbReference type="ChEBI" id="CHEBI:64076"/>
    </ligand>
</feature>
<evidence type="ECO:0000256" key="19">
    <source>
        <dbReference type="PIRNR" id="PIRNR017184"/>
    </source>
</evidence>
<keyword evidence="10 17" id="KW-0520">NAD</keyword>
<dbReference type="Proteomes" id="UP000825886">
    <property type="component" value="Chromosome"/>
</dbReference>
<dbReference type="Gene3D" id="3.40.1190.20">
    <property type="match status" value="1"/>
</dbReference>
<comment type="catalytic activity">
    <reaction evidence="2 18 19">
        <text>(6R)-NADPHX = (6S)-NADPHX</text>
        <dbReference type="Rhea" id="RHEA:32227"/>
        <dbReference type="ChEBI" id="CHEBI:64076"/>
        <dbReference type="ChEBI" id="CHEBI:64077"/>
        <dbReference type="EC" id="5.1.99.6"/>
    </reaction>
</comment>
<keyword evidence="12 17" id="KW-0456">Lyase</keyword>
<dbReference type="InterPro" id="IPR029056">
    <property type="entry name" value="Ribokinase-like"/>
</dbReference>
<reference evidence="22 23" key="1">
    <citation type="submission" date="2021-08" db="EMBL/GenBank/DDBJ databases">
        <title>Culture and genomic analysis of Symbiopectobacterium purcellii sp. nov. gen. nov., isolated from the leafhopper Empoasca decipiens.</title>
        <authorList>
            <person name="Nadal-Jimenez P."/>
            <person name="Siozios S."/>
            <person name="Halliday N."/>
            <person name="Camara M."/>
            <person name="Hurst G.D.D."/>
        </authorList>
    </citation>
    <scope>NUCLEOTIDE SEQUENCE [LARGE SCALE GENOMIC DNA]</scope>
    <source>
        <strain evidence="22 23">SyEd1</strain>
    </source>
</reference>
<dbReference type="EC" id="4.2.1.136" evidence="19"/>
<dbReference type="InterPro" id="IPR036652">
    <property type="entry name" value="YjeF_N_dom_sf"/>
</dbReference>
<evidence type="ECO:0000256" key="2">
    <source>
        <dbReference type="ARBA" id="ARBA00000909"/>
    </source>
</evidence>
<dbReference type="HAMAP" id="MF_01965">
    <property type="entry name" value="NADHX_dehydratase"/>
    <property type="match status" value="1"/>
</dbReference>
<comment type="function">
    <text evidence="18">Catalyzes the epimerization of the S- and R-forms of NAD(P)HX, a damaged form of NAD(P)H that is a result of enzymatic or heat-dependent hydration. This is a prerequisite for the S-specific NAD(P)H-hydrate dehydratase to allow the repair of both epimers of NAD(P)HX.</text>
</comment>
<feature type="domain" description="YjeF N-terminal" evidence="21">
    <location>
        <begin position="22"/>
        <end position="224"/>
    </location>
</feature>
<name>A0ABX9AQC2_9ENTR</name>
<protein>
    <recommendedName>
        <fullName evidence="19">Bifunctional NAD(P)H-hydrate repair enzyme</fullName>
    </recommendedName>
    <alternativeName>
        <fullName evidence="19">Nicotinamide nucleotide repair protein</fullName>
    </alternativeName>
    <domain>
        <recommendedName>
            <fullName evidence="19">ADP-dependent (S)-NAD(P)H-hydrate dehydratase</fullName>
            <ecNumber evidence="19">4.2.1.136</ecNumber>
        </recommendedName>
        <alternativeName>
            <fullName evidence="19">ADP-dependent NAD(P)HX dehydratase</fullName>
        </alternativeName>
    </domain>
    <domain>
        <recommendedName>
            <fullName evidence="19">NAD(P)H-hydrate epimerase</fullName>
            <ecNumber evidence="19">5.1.99.6</ecNumber>
        </recommendedName>
    </domain>
</protein>
<evidence type="ECO:0000256" key="3">
    <source>
        <dbReference type="ARBA" id="ARBA00006001"/>
    </source>
</evidence>
<evidence type="ECO:0000313" key="23">
    <source>
        <dbReference type="Proteomes" id="UP000825886"/>
    </source>
</evidence>
<keyword evidence="7 17" id="KW-0067">ATP-binding</keyword>
<comment type="catalytic activity">
    <reaction evidence="1 18 19">
        <text>(6R)-NADHX = (6S)-NADHX</text>
        <dbReference type="Rhea" id="RHEA:32215"/>
        <dbReference type="ChEBI" id="CHEBI:64074"/>
        <dbReference type="ChEBI" id="CHEBI:64075"/>
        <dbReference type="EC" id="5.1.99.6"/>
    </reaction>
</comment>
<dbReference type="NCBIfam" id="NF007856">
    <property type="entry name" value="PRK10565.1"/>
    <property type="match status" value="1"/>
</dbReference>
<comment type="cofactor">
    <cofactor evidence="18 19">
        <name>K(+)</name>
        <dbReference type="ChEBI" id="CHEBI:29103"/>
    </cofactor>
    <text evidence="18 19">Binds 1 potassium ion per subunit.</text>
</comment>
<dbReference type="PROSITE" id="PS51383">
    <property type="entry name" value="YJEF_C_3"/>
    <property type="match status" value="1"/>
</dbReference>
<evidence type="ECO:0000256" key="9">
    <source>
        <dbReference type="ARBA" id="ARBA00022958"/>
    </source>
</evidence>
<feature type="binding site" evidence="18">
    <location>
        <begin position="138"/>
        <end position="144"/>
    </location>
    <ligand>
        <name>(6S)-NADPHX</name>
        <dbReference type="ChEBI" id="CHEBI:64076"/>
    </ligand>
</feature>
<evidence type="ECO:0000256" key="6">
    <source>
        <dbReference type="ARBA" id="ARBA00022741"/>
    </source>
</evidence>
<dbReference type="Pfam" id="PF01256">
    <property type="entry name" value="Carb_kinase"/>
    <property type="match status" value="1"/>
</dbReference>
<keyword evidence="5 18" id="KW-0479">Metal-binding</keyword>
<evidence type="ECO:0000259" key="21">
    <source>
        <dbReference type="PROSITE" id="PS51385"/>
    </source>
</evidence>
<dbReference type="PROSITE" id="PS51385">
    <property type="entry name" value="YJEF_N"/>
    <property type="match status" value="1"/>
</dbReference>
<dbReference type="SUPFAM" id="SSF64153">
    <property type="entry name" value="YjeF N-terminal domain-like"/>
    <property type="match status" value="1"/>
</dbReference>
<gene>
    <name evidence="22" type="primary">nnr</name>
    <name evidence="17" type="synonym">nnrD</name>
    <name evidence="18" type="synonym">nnrE</name>
    <name evidence="22" type="ORF">K6K13_05290</name>
</gene>
<dbReference type="CDD" id="cd01171">
    <property type="entry name" value="YXKO-related"/>
    <property type="match status" value="1"/>
</dbReference>
<evidence type="ECO:0000256" key="15">
    <source>
        <dbReference type="ARBA" id="ARBA00048238"/>
    </source>
</evidence>
<dbReference type="EC" id="5.1.99.6" evidence="19"/>
<feature type="domain" description="YjeF C-terminal" evidence="20">
    <location>
        <begin position="233"/>
        <end position="500"/>
    </location>
</feature>
<evidence type="ECO:0000256" key="17">
    <source>
        <dbReference type="HAMAP-Rule" id="MF_01965"/>
    </source>
</evidence>
<comment type="catalytic activity">
    <reaction evidence="16 17 19">
        <text>(6S)-NADPHX + ADP = AMP + phosphate + NADPH + H(+)</text>
        <dbReference type="Rhea" id="RHEA:32235"/>
        <dbReference type="ChEBI" id="CHEBI:15378"/>
        <dbReference type="ChEBI" id="CHEBI:43474"/>
        <dbReference type="ChEBI" id="CHEBI:57783"/>
        <dbReference type="ChEBI" id="CHEBI:64076"/>
        <dbReference type="ChEBI" id="CHEBI:456215"/>
        <dbReference type="ChEBI" id="CHEBI:456216"/>
        <dbReference type="EC" id="4.2.1.136"/>
    </reaction>
</comment>
<dbReference type="RefSeq" id="WP_222159840.1">
    <property type="nucleotide sequence ID" value="NZ_CP081864.1"/>
</dbReference>
<keyword evidence="6 17" id="KW-0547">Nucleotide-binding</keyword>
<comment type="similarity">
    <text evidence="4 19">In the C-terminal section; belongs to the NnrD/CARKD family.</text>
</comment>
<evidence type="ECO:0000256" key="7">
    <source>
        <dbReference type="ARBA" id="ARBA00022840"/>
    </source>
</evidence>
<comment type="function">
    <text evidence="17">Catalyzes the dehydration of the S-form of NAD(P)HX at the expense of ADP, which is converted to AMP. Together with NAD(P)HX epimerase, which catalyzes the epimerization of the S- and R-forms, the enzyme allows the repair of both epimers of NAD(P)HX, a damaged form of NAD(P)H that is a result of enzymatic or heat-dependent hydration.</text>
</comment>
<evidence type="ECO:0000256" key="8">
    <source>
        <dbReference type="ARBA" id="ARBA00022857"/>
    </source>
</evidence>
<dbReference type="PIRSF" id="PIRSF017184">
    <property type="entry name" value="Nnr"/>
    <property type="match status" value="1"/>
</dbReference>
<comment type="catalytic activity">
    <reaction evidence="15 17 19">
        <text>(6S)-NADHX + ADP = AMP + phosphate + NADH + H(+)</text>
        <dbReference type="Rhea" id="RHEA:32223"/>
        <dbReference type="ChEBI" id="CHEBI:15378"/>
        <dbReference type="ChEBI" id="CHEBI:43474"/>
        <dbReference type="ChEBI" id="CHEBI:57945"/>
        <dbReference type="ChEBI" id="CHEBI:64074"/>
        <dbReference type="ChEBI" id="CHEBI:456215"/>
        <dbReference type="ChEBI" id="CHEBI:456216"/>
        <dbReference type="EC" id="4.2.1.136"/>
    </reaction>
</comment>
<evidence type="ECO:0000256" key="14">
    <source>
        <dbReference type="ARBA" id="ARBA00025153"/>
    </source>
</evidence>
<evidence type="ECO:0000259" key="20">
    <source>
        <dbReference type="PROSITE" id="PS51383"/>
    </source>
</evidence>
<feature type="binding site" evidence="18">
    <location>
        <position position="149"/>
    </location>
    <ligand>
        <name>(6S)-NADPHX</name>
        <dbReference type="ChEBI" id="CHEBI:64076"/>
    </ligand>
</feature>
<keyword evidence="23" id="KW-1185">Reference proteome</keyword>
<dbReference type="SUPFAM" id="SSF53613">
    <property type="entry name" value="Ribokinase-like"/>
    <property type="match status" value="1"/>
</dbReference>
<dbReference type="PANTHER" id="PTHR12592">
    <property type="entry name" value="ATP-DEPENDENT (S)-NAD(P)H-HYDRATE DEHYDRATASE FAMILY MEMBER"/>
    <property type="match status" value="1"/>
</dbReference>
<evidence type="ECO:0000256" key="18">
    <source>
        <dbReference type="HAMAP-Rule" id="MF_01966"/>
    </source>
</evidence>
<feature type="binding site" evidence="17">
    <location>
        <position position="268"/>
    </location>
    <ligand>
        <name>(6S)-NADPHX</name>
        <dbReference type="ChEBI" id="CHEBI:64076"/>
    </ligand>
</feature>
<comment type="similarity">
    <text evidence="18">Belongs to the NnrE/AIBP family.</text>
</comment>
<feature type="binding site" evidence="18">
    <location>
        <begin position="70"/>
        <end position="74"/>
    </location>
    <ligand>
        <name>(6S)-NADPHX</name>
        <dbReference type="ChEBI" id="CHEBI:64076"/>
    </ligand>
</feature>
<dbReference type="Pfam" id="PF03853">
    <property type="entry name" value="YjeF_N"/>
    <property type="match status" value="1"/>
</dbReference>
<dbReference type="InterPro" id="IPR030677">
    <property type="entry name" value="Nnr"/>
</dbReference>
<keyword evidence="8 17" id="KW-0521">NADP</keyword>
<evidence type="ECO:0000256" key="4">
    <source>
        <dbReference type="ARBA" id="ARBA00009524"/>
    </source>
</evidence>
<feature type="binding site" evidence="18">
    <location>
        <position position="71"/>
    </location>
    <ligand>
        <name>K(+)</name>
        <dbReference type="ChEBI" id="CHEBI:29103"/>
    </ligand>
</feature>
<comment type="function">
    <text evidence="14 19">Bifunctional enzyme that catalyzes the epimerization of the S- and R-forms of NAD(P)HX and the dehydration of the S-form of NAD(P)HX at the expense of ADP, which is converted to AMP. This allows the repair of both epimers of NAD(P)HX, a damaged form of NAD(P)H that is a result of enzymatic or heat-dependent hydration.</text>
</comment>
<evidence type="ECO:0000256" key="5">
    <source>
        <dbReference type="ARBA" id="ARBA00022723"/>
    </source>
</evidence>
<feature type="binding site" evidence="17">
    <location>
        <position position="328"/>
    </location>
    <ligand>
        <name>(6S)-NADPHX</name>
        <dbReference type="ChEBI" id="CHEBI:64076"/>
    </ligand>
</feature>
<feature type="binding site" evidence="17">
    <location>
        <begin position="411"/>
        <end position="415"/>
    </location>
    <ligand>
        <name>AMP</name>
        <dbReference type="ChEBI" id="CHEBI:456215"/>
    </ligand>
</feature>
<evidence type="ECO:0000256" key="10">
    <source>
        <dbReference type="ARBA" id="ARBA00023027"/>
    </source>
</evidence>
<dbReference type="NCBIfam" id="TIGR00197">
    <property type="entry name" value="yjeF_nterm"/>
    <property type="match status" value="1"/>
</dbReference>
<comment type="cofactor">
    <cofactor evidence="17">
        <name>Mg(2+)</name>
        <dbReference type="ChEBI" id="CHEBI:18420"/>
    </cofactor>
</comment>
<accession>A0ABX9AQC2</accession>
<organism evidence="22 23">
    <name type="scientific">Symbiopectobacterium purcellii</name>
    <dbReference type="NCBI Taxonomy" id="2871826"/>
    <lineage>
        <taxon>Bacteria</taxon>
        <taxon>Pseudomonadati</taxon>
        <taxon>Pseudomonadota</taxon>
        <taxon>Gammaproteobacteria</taxon>
        <taxon>Enterobacterales</taxon>
        <taxon>Enterobacteriaceae</taxon>
    </lineage>
</organism>
<evidence type="ECO:0000256" key="13">
    <source>
        <dbReference type="ARBA" id="ARBA00023268"/>
    </source>
</evidence>
<evidence type="ECO:0000256" key="16">
    <source>
        <dbReference type="ARBA" id="ARBA00049209"/>
    </source>
</evidence>
<feature type="binding site" evidence="17">
    <location>
        <position position="440"/>
    </location>
    <ligand>
        <name>AMP</name>
        <dbReference type="ChEBI" id="CHEBI:456215"/>
    </ligand>
</feature>
<keyword evidence="11 18" id="KW-0413">Isomerase</keyword>
<dbReference type="InterPro" id="IPR017953">
    <property type="entry name" value="Carbohydrate_kinase_pred_CS"/>
</dbReference>
<keyword evidence="13" id="KW-0511">Multifunctional enzyme</keyword>